<dbReference type="GO" id="GO:0008410">
    <property type="term" value="F:CoA-transferase activity"/>
    <property type="evidence" value="ECO:0007669"/>
    <property type="project" value="TreeGrafter"/>
</dbReference>
<dbReference type="Pfam" id="PF02515">
    <property type="entry name" value="CoA_transf_3"/>
    <property type="match status" value="1"/>
</dbReference>
<dbReference type="Gene3D" id="3.40.50.10540">
    <property type="entry name" value="Crotonobetainyl-coa:carnitine coa-transferase, domain 1"/>
    <property type="match status" value="1"/>
</dbReference>
<reference evidence="2" key="1">
    <citation type="submission" date="2020-05" db="EMBL/GenBank/DDBJ databases">
        <authorList>
            <person name="Chiriac C."/>
            <person name="Salcher M."/>
            <person name="Ghai R."/>
            <person name="Kavagutti S V."/>
        </authorList>
    </citation>
    <scope>NUCLEOTIDE SEQUENCE</scope>
</reference>
<dbReference type="PANTHER" id="PTHR48207">
    <property type="entry name" value="SUCCINATE--HYDROXYMETHYLGLUTARATE COA-TRANSFERASE"/>
    <property type="match status" value="1"/>
</dbReference>
<organism evidence="2">
    <name type="scientific">freshwater metagenome</name>
    <dbReference type="NCBI Taxonomy" id="449393"/>
    <lineage>
        <taxon>unclassified sequences</taxon>
        <taxon>metagenomes</taxon>
        <taxon>ecological metagenomes</taxon>
    </lineage>
</organism>
<dbReference type="Gene3D" id="3.30.1540.10">
    <property type="entry name" value="formyl-coa transferase, domain 3"/>
    <property type="match status" value="1"/>
</dbReference>
<dbReference type="PANTHER" id="PTHR48207:SF3">
    <property type="entry name" value="SUCCINATE--HYDROXYMETHYLGLUTARATE COA-TRANSFERASE"/>
    <property type="match status" value="1"/>
</dbReference>
<keyword evidence="1" id="KW-0808">Transferase</keyword>
<dbReference type="InterPro" id="IPR003673">
    <property type="entry name" value="CoA-Trfase_fam_III"/>
</dbReference>
<dbReference type="InterPro" id="IPR023606">
    <property type="entry name" value="CoA-Trfase_III_dom_1_sf"/>
</dbReference>
<evidence type="ECO:0000313" key="2">
    <source>
        <dbReference type="EMBL" id="CAB4798664.1"/>
    </source>
</evidence>
<dbReference type="InterPro" id="IPR050483">
    <property type="entry name" value="CoA-transferase_III_domain"/>
</dbReference>
<dbReference type="AlphaFoldDB" id="A0A6J6XT13"/>
<dbReference type="InterPro" id="IPR044855">
    <property type="entry name" value="CoA-Trfase_III_dom3_sf"/>
</dbReference>
<dbReference type="SUPFAM" id="SSF89796">
    <property type="entry name" value="CoA-transferase family III (CaiB/BaiF)"/>
    <property type="match status" value="1"/>
</dbReference>
<dbReference type="EMBL" id="CAFAAO010000004">
    <property type="protein sequence ID" value="CAB4798664.1"/>
    <property type="molecule type" value="Genomic_DNA"/>
</dbReference>
<proteinExistence type="predicted"/>
<name>A0A6J6XT13_9ZZZZ</name>
<sequence length="167" mass="18956">MPFQVFQTKDYWIVIGCAKEKFYERLCEVIDRPDLATNPDFANFAVRYENRDALVSQLEEIFKTRTTEAWLSVLIPAGVPSAPVNTIEQAFKEEHTIAREMIAHSEHEYFGKLRTPASPVNVGPKRQTYQRAPKRGEHTISVLKELLNLSDEQISALEATGAFGEAK</sequence>
<gene>
    <name evidence="2" type="ORF">UFOPK3037_00481</name>
</gene>
<protein>
    <submittedName>
        <fullName evidence="2">Unannotated protein</fullName>
    </submittedName>
</protein>
<accession>A0A6J6XT13</accession>
<evidence type="ECO:0000256" key="1">
    <source>
        <dbReference type="ARBA" id="ARBA00022679"/>
    </source>
</evidence>